<sequence>MKTLVAVLALCCLAEGASTCPYTSAIQPNWMEVSGFVAKIRINSQVERGSKVSYNFNLLRFYKTQVLVVLARMLITRVISIEKKCNITLENGEDYVFGCKAVGWCHFVRDYRKLKLPNCPTTHEKKSFIVCKEINGYVLEMIAVVQVEQNLPVFTKSWSLQQLEK</sequence>
<organism evidence="2 3">
    <name type="scientific">Ancylostoma ceylanicum</name>
    <dbReference type="NCBI Taxonomy" id="53326"/>
    <lineage>
        <taxon>Eukaryota</taxon>
        <taxon>Metazoa</taxon>
        <taxon>Ecdysozoa</taxon>
        <taxon>Nematoda</taxon>
        <taxon>Chromadorea</taxon>
        <taxon>Rhabditida</taxon>
        <taxon>Rhabditina</taxon>
        <taxon>Rhabditomorpha</taxon>
        <taxon>Strongyloidea</taxon>
        <taxon>Ancylostomatidae</taxon>
        <taxon>Ancylostomatinae</taxon>
        <taxon>Ancylostoma</taxon>
    </lineage>
</organism>
<dbReference type="AlphaFoldDB" id="A0A016U9Z1"/>
<evidence type="ECO:0000313" key="3">
    <source>
        <dbReference type="Proteomes" id="UP000024635"/>
    </source>
</evidence>
<dbReference type="EMBL" id="JARK01001385">
    <property type="protein sequence ID" value="EYC11761.1"/>
    <property type="molecule type" value="Genomic_DNA"/>
</dbReference>
<keyword evidence="1" id="KW-0732">Signal</keyword>
<keyword evidence="3" id="KW-1185">Reference proteome</keyword>
<evidence type="ECO:0000256" key="1">
    <source>
        <dbReference type="SAM" id="SignalP"/>
    </source>
</evidence>
<name>A0A016U9Z1_9BILA</name>
<accession>A0A016U9Z1</accession>
<gene>
    <name evidence="2" type="primary">Acey_s0049.g1753</name>
    <name evidence="2" type="ORF">Y032_0049g1753</name>
</gene>
<reference evidence="3" key="1">
    <citation type="journal article" date="2015" name="Nat. Genet.">
        <title>The genome and transcriptome of the zoonotic hookworm Ancylostoma ceylanicum identify infection-specific gene families.</title>
        <authorList>
            <person name="Schwarz E.M."/>
            <person name="Hu Y."/>
            <person name="Antoshechkin I."/>
            <person name="Miller M.M."/>
            <person name="Sternberg P.W."/>
            <person name="Aroian R.V."/>
        </authorList>
    </citation>
    <scope>NUCLEOTIDE SEQUENCE</scope>
    <source>
        <strain evidence="3">HY135</strain>
    </source>
</reference>
<dbReference type="Gene3D" id="2.40.50.780">
    <property type="match status" value="1"/>
</dbReference>
<comment type="caution">
    <text evidence="2">The sequence shown here is derived from an EMBL/GenBank/DDBJ whole genome shotgun (WGS) entry which is preliminary data.</text>
</comment>
<evidence type="ECO:0000313" key="2">
    <source>
        <dbReference type="EMBL" id="EYC11761.1"/>
    </source>
</evidence>
<proteinExistence type="predicted"/>
<feature type="signal peptide" evidence="1">
    <location>
        <begin position="1"/>
        <end position="19"/>
    </location>
</feature>
<evidence type="ECO:0008006" key="4">
    <source>
        <dbReference type="Google" id="ProtNLM"/>
    </source>
</evidence>
<protein>
    <recommendedName>
        <fullName evidence="4">Cystatin domain-containing protein</fullName>
    </recommendedName>
</protein>
<feature type="chain" id="PRO_5001488028" description="Cystatin domain-containing protein" evidence="1">
    <location>
        <begin position="20"/>
        <end position="165"/>
    </location>
</feature>
<dbReference type="Proteomes" id="UP000024635">
    <property type="component" value="Unassembled WGS sequence"/>
</dbReference>